<evidence type="ECO:0000256" key="1">
    <source>
        <dbReference type="ARBA" id="ARBA00004726"/>
    </source>
</evidence>
<dbReference type="UniPathway" id="UPA00277">
    <property type="reaction ID" value="UER00407"/>
</dbReference>
<dbReference type="SMART" id="SM00904">
    <property type="entry name" value="Flavokinase"/>
    <property type="match status" value="1"/>
</dbReference>
<feature type="domain" description="Riboflavin kinase" evidence="11">
    <location>
        <begin position="288"/>
        <end position="439"/>
    </location>
</feature>
<dbReference type="Gene3D" id="3.40.50.620">
    <property type="entry name" value="HUPs"/>
    <property type="match status" value="1"/>
</dbReference>
<dbReference type="Pfam" id="PF01687">
    <property type="entry name" value="Flavokinase"/>
    <property type="match status" value="1"/>
</dbReference>
<dbReference type="Pfam" id="PF06574">
    <property type="entry name" value="FAD_syn"/>
    <property type="match status" value="1"/>
</dbReference>
<evidence type="ECO:0000259" key="11">
    <source>
        <dbReference type="SMART" id="SM00904"/>
    </source>
</evidence>
<evidence type="ECO:0000256" key="2">
    <source>
        <dbReference type="ARBA" id="ARBA00005201"/>
    </source>
</evidence>
<dbReference type="GO" id="GO:0009398">
    <property type="term" value="P:FMN biosynthetic process"/>
    <property type="evidence" value="ECO:0007669"/>
    <property type="project" value="UniProtKB-UniPathway"/>
</dbReference>
<dbReference type="GO" id="GO:0009231">
    <property type="term" value="P:riboflavin biosynthetic process"/>
    <property type="evidence" value="ECO:0007669"/>
    <property type="project" value="InterPro"/>
</dbReference>
<sequence>MVTVCLAVECASRVLPMRKILSRGCKRGLCTFVPLSPAHRGGDGKQRRRLTASPFTNSLRRKAVDAAPPFSSNLAHSLSFGAAGEEGWRDRCQTGVHLCIGVFDGCHLGHQLLFETVRRQAASDAGATLCLTFDPHPDSVIRAMKVEKEKEKSGGQTHNEIADKTQGTDYSAELIWPLERRIRTLTDRENFDAVSVDTFDQDYAKQTPEDFLQRIFLRFPSLKSVTVGEDFVFGARAQGNVEILQEICSRRGIDVLCVGDLKWNGSRVSSSTIRRRLREGQVGDAAKLLGIPSFSLSGKFVSGKRLGRTIGFPTLNIRWTPQCSPRFGVYAVELKPWHVGGEGLPGVANFGLRPTVNDADPEPLLEVHLLEPQGEAGEGQADGQQSSRSSTLPYLSAEEGHGAAVALLDFLRPEKKFNSLDELKEQLKTDCQRAKEVHEARRSAGFLPAFKSQFK</sequence>
<keyword evidence="10" id="KW-0067">ATP-binding</keyword>
<dbReference type="CDD" id="cd02064">
    <property type="entry name" value="FAD_synthetase_N"/>
    <property type="match status" value="1"/>
</dbReference>
<dbReference type="SUPFAM" id="SSF52374">
    <property type="entry name" value="Nucleotidylyl transferase"/>
    <property type="match status" value="1"/>
</dbReference>
<dbReference type="AlphaFoldDB" id="A0A0G4GAS8"/>
<keyword evidence="6" id="KW-0808">Transferase</keyword>
<dbReference type="Gene3D" id="2.40.30.30">
    <property type="entry name" value="Riboflavin kinase-like"/>
    <property type="match status" value="1"/>
</dbReference>
<evidence type="ECO:0000256" key="7">
    <source>
        <dbReference type="ARBA" id="ARBA00022695"/>
    </source>
</evidence>
<dbReference type="GO" id="GO:0006747">
    <property type="term" value="P:FAD biosynthetic process"/>
    <property type="evidence" value="ECO:0007669"/>
    <property type="project" value="UniProtKB-UniPathway"/>
</dbReference>
<keyword evidence="8" id="KW-0547">Nucleotide-binding</keyword>
<dbReference type="InterPro" id="IPR015864">
    <property type="entry name" value="FAD_synthase"/>
</dbReference>
<evidence type="ECO:0000313" key="12">
    <source>
        <dbReference type="EMBL" id="CEM26179.1"/>
    </source>
</evidence>
<name>A0A0G4GAS8_9ALVE</name>
<dbReference type="PANTHER" id="PTHR22749:SF6">
    <property type="entry name" value="RIBOFLAVIN KINASE"/>
    <property type="match status" value="1"/>
</dbReference>
<evidence type="ECO:0000256" key="9">
    <source>
        <dbReference type="ARBA" id="ARBA00022827"/>
    </source>
</evidence>
<dbReference type="InterPro" id="IPR015865">
    <property type="entry name" value="Riboflavin_kinase_bac/euk"/>
</dbReference>
<organism evidence="12">
    <name type="scientific">Chromera velia CCMP2878</name>
    <dbReference type="NCBI Taxonomy" id="1169474"/>
    <lineage>
        <taxon>Eukaryota</taxon>
        <taxon>Sar</taxon>
        <taxon>Alveolata</taxon>
        <taxon>Colpodellida</taxon>
        <taxon>Chromeraceae</taxon>
        <taxon>Chromera</taxon>
    </lineage>
</organism>
<keyword evidence="9" id="KW-0274">FAD</keyword>
<dbReference type="SUPFAM" id="SSF82114">
    <property type="entry name" value="Riboflavin kinase-like"/>
    <property type="match status" value="1"/>
</dbReference>
<comment type="pathway">
    <text evidence="2">Cofactor biosynthesis; FMN biosynthesis; FMN from riboflavin (ATP route): step 1/1.</text>
</comment>
<dbReference type="InterPro" id="IPR014729">
    <property type="entry name" value="Rossmann-like_a/b/a_fold"/>
</dbReference>
<dbReference type="VEuPathDB" id="CryptoDB:Cvel_21053"/>
<evidence type="ECO:0000256" key="10">
    <source>
        <dbReference type="ARBA" id="ARBA00022840"/>
    </source>
</evidence>
<evidence type="ECO:0000256" key="4">
    <source>
        <dbReference type="ARBA" id="ARBA00022630"/>
    </source>
</evidence>
<dbReference type="EMBL" id="CDMZ01001042">
    <property type="protein sequence ID" value="CEM26179.1"/>
    <property type="molecule type" value="Genomic_DNA"/>
</dbReference>
<dbReference type="GO" id="GO:0003919">
    <property type="term" value="F:FMN adenylyltransferase activity"/>
    <property type="evidence" value="ECO:0007669"/>
    <property type="project" value="InterPro"/>
</dbReference>
<evidence type="ECO:0000256" key="6">
    <source>
        <dbReference type="ARBA" id="ARBA00022679"/>
    </source>
</evidence>
<reference evidence="12" key="1">
    <citation type="submission" date="2014-11" db="EMBL/GenBank/DDBJ databases">
        <authorList>
            <person name="Otto D Thomas"/>
            <person name="Naeem Raeece"/>
        </authorList>
    </citation>
    <scope>NUCLEOTIDE SEQUENCE</scope>
</reference>
<dbReference type="GO" id="GO:0005524">
    <property type="term" value="F:ATP binding"/>
    <property type="evidence" value="ECO:0007669"/>
    <property type="project" value="UniProtKB-KW"/>
</dbReference>
<keyword evidence="5" id="KW-0288">FMN</keyword>
<accession>A0A0G4GAS8</accession>
<evidence type="ECO:0000256" key="5">
    <source>
        <dbReference type="ARBA" id="ARBA00022643"/>
    </source>
</evidence>
<dbReference type="InterPro" id="IPR023465">
    <property type="entry name" value="Riboflavin_kinase_dom_sf"/>
</dbReference>
<evidence type="ECO:0000256" key="8">
    <source>
        <dbReference type="ARBA" id="ARBA00022741"/>
    </source>
</evidence>
<comment type="pathway">
    <text evidence="1">Cofactor biosynthesis; FAD biosynthesis; FAD from FMN: step 1/1.</text>
</comment>
<keyword evidence="4" id="KW-0285">Flavoprotein</keyword>
<proteinExistence type="inferred from homology"/>
<dbReference type="PANTHER" id="PTHR22749">
    <property type="entry name" value="RIBOFLAVIN KINASE/FMN ADENYLYLTRANSFERASE"/>
    <property type="match status" value="1"/>
</dbReference>
<evidence type="ECO:0000256" key="3">
    <source>
        <dbReference type="ARBA" id="ARBA00010214"/>
    </source>
</evidence>
<dbReference type="InterPro" id="IPR023468">
    <property type="entry name" value="Riboflavin_kinase"/>
</dbReference>
<dbReference type="UniPathway" id="UPA00276">
    <property type="reaction ID" value="UER00406"/>
</dbReference>
<gene>
    <name evidence="12" type="ORF">Cvel_21053</name>
</gene>
<comment type="similarity">
    <text evidence="3">Belongs to the RibF family.</text>
</comment>
<protein>
    <recommendedName>
        <fullName evidence="11">Riboflavin kinase domain-containing protein</fullName>
    </recommendedName>
</protein>
<dbReference type="GO" id="GO:0008531">
    <property type="term" value="F:riboflavin kinase activity"/>
    <property type="evidence" value="ECO:0007669"/>
    <property type="project" value="InterPro"/>
</dbReference>
<keyword evidence="7" id="KW-0548">Nucleotidyltransferase</keyword>